<sequence>MSGVGSIVEPHDKMRGRDVNKVARGEQAPRPPQQSPQVSRAPPPSSTNTKVETESSRSSKKLENSSNPMRRCYESYNEYHKCIQERGSEAPECKKGGGVLSEKRVDSP</sequence>
<keyword evidence="3" id="KW-1015">Disulfide bond</keyword>
<gene>
    <name evidence="5" type="ORF">BUALT_Bualt12G0092800</name>
</gene>
<dbReference type="Proteomes" id="UP000826271">
    <property type="component" value="Unassembled WGS sequence"/>
</dbReference>
<evidence type="ECO:0000256" key="1">
    <source>
        <dbReference type="ARBA" id="ARBA00004173"/>
    </source>
</evidence>
<evidence type="ECO:0000313" key="6">
    <source>
        <dbReference type="Proteomes" id="UP000826271"/>
    </source>
</evidence>
<dbReference type="Pfam" id="PF02297">
    <property type="entry name" value="COX6B"/>
    <property type="match status" value="1"/>
</dbReference>
<dbReference type="AlphaFoldDB" id="A0AAV6X0J7"/>
<dbReference type="InterPro" id="IPR048280">
    <property type="entry name" value="COX6B-like"/>
</dbReference>
<protein>
    <submittedName>
        <fullName evidence="5">Uncharacterized protein</fullName>
    </submittedName>
</protein>
<comment type="subcellular location">
    <subcellularLocation>
        <location evidence="1">Mitochondrion</location>
    </subcellularLocation>
</comment>
<reference evidence="5" key="1">
    <citation type="submission" date="2019-10" db="EMBL/GenBank/DDBJ databases">
        <authorList>
            <person name="Zhang R."/>
            <person name="Pan Y."/>
            <person name="Wang J."/>
            <person name="Ma R."/>
            <person name="Yu S."/>
        </authorList>
    </citation>
    <scope>NUCLEOTIDE SEQUENCE</scope>
    <source>
        <strain evidence="5">LA-IB0</strain>
        <tissue evidence="5">Leaf</tissue>
    </source>
</reference>
<dbReference type="Gene3D" id="1.10.10.140">
    <property type="entry name" value="Cytochrome c oxidase, subunit VIb"/>
    <property type="match status" value="1"/>
</dbReference>
<name>A0AAV6X0J7_9LAMI</name>
<keyword evidence="2" id="KW-0496">Mitochondrion</keyword>
<evidence type="ECO:0000313" key="5">
    <source>
        <dbReference type="EMBL" id="KAG8372690.1"/>
    </source>
</evidence>
<accession>A0AAV6X0J7</accession>
<evidence type="ECO:0000256" key="2">
    <source>
        <dbReference type="ARBA" id="ARBA00023128"/>
    </source>
</evidence>
<dbReference type="SUPFAM" id="SSF47694">
    <property type="entry name" value="Cytochrome c oxidase subunit h"/>
    <property type="match status" value="1"/>
</dbReference>
<evidence type="ECO:0000256" key="4">
    <source>
        <dbReference type="SAM" id="MobiDB-lite"/>
    </source>
</evidence>
<dbReference type="GO" id="GO:0005739">
    <property type="term" value="C:mitochondrion"/>
    <property type="evidence" value="ECO:0007669"/>
    <property type="project" value="UniProtKB-SubCell"/>
</dbReference>
<feature type="compositionally biased region" description="Basic and acidic residues" evidence="4">
    <location>
        <begin position="51"/>
        <end position="63"/>
    </location>
</feature>
<feature type="compositionally biased region" description="Basic and acidic residues" evidence="4">
    <location>
        <begin position="9"/>
        <end position="24"/>
    </location>
</feature>
<dbReference type="InterPro" id="IPR036549">
    <property type="entry name" value="CX6/COA6-like_sf"/>
</dbReference>
<feature type="region of interest" description="Disordered" evidence="4">
    <location>
        <begin position="85"/>
        <end position="108"/>
    </location>
</feature>
<comment type="caution">
    <text evidence="5">The sequence shown here is derived from an EMBL/GenBank/DDBJ whole genome shotgun (WGS) entry which is preliminary data.</text>
</comment>
<feature type="region of interest" description="Disordered" evidence="4">
    <location>
        <begin position="1"/>
        <end position="70"/>
    </location>
</feature>
<proteinExistence type="predicted"/>
<keyword evidence="6" id="KW-1185">Reference proteome</keyword>
<organism evidence="5 6">
    <name type="scientific">Buddleja alternifolia</name>
    <dbReference type="NCBI Taxonomy" id="168488"/>
    <lineage>
        <taxon>Eukaryota</taxon>
        <taxon>Viridiplantae</taxon>
        <taxon>Streptophyta</taxon>
        <taxon>Embryophyta</taxon>
        <taxon>Tracheophyta</taxon>
        <taxon>Spermatophyta</taxon>
        <taxon>Magnoliopsida</taxon>
        <taxon>eudicotyledons</taxon>
        <taxon>Gunneridae</taxon>
        <taxon>Pentapetalae</taxon>
        <taxon>asterids</taxon>
        <taxon>lamiids</taxon>
        <taxon>Lamiales</taxon>
        <taxon>Scrophulariaceae</taxon>
        <taxon>Buddlejeae</taxon>
        <taxon>Buddleja</taxon>
    </lineage>
</organism>
<evidence type="ECO:0000256" key="3">
    <source>
        <dbReference type="ARBA" id="ARBA00023157"/>
    </source>
</evidence>
<dbReference type="EMBL" id="WHWC01000012">
    <property type="protein sequence ID" value="KAG8372690.1"/>
    <property type="molecule type" value="Genomic_DNA"/>
</dbReference>